<sequence>MKDIKRFLFLPVLLAACAVTFAVPAKRGQWRTVTLADGSEVRVELRGDEFGSFWQAEDGRRFVESARKGVYEVADIKAIASRAAQKRQAVSKHRTARTTAARRAAGAATQGSAYIGERRALIILAEFTDVKFDAAHTRGLYERIANEAGFSEMGFNGSIHDYFLAQSYGKFDLTFDVAGPIELPENCAYYGNNDSGESWDVENVGQMVLDACTAADEQFDLDFTQYDWDDDGWVDQVYILYAGYGEASNQAAVETIWPHEYAVSGALGYQYYYNPTMIDGKGIDTYACGCELNGYGGLDGIGTLCHEFSHCLGLPDMYDSYYSGDYGLGDWSIMASGSYNDNSMTPAGMTSYERMACGWLTPTELNADLSVASMPALGSGDGTGEAYIIYNDGNSDEYYLLENRQQEGWDEFLPNSGMLILHVDYDQLAWDANVVNSSGGQRRFGYMFPNPHERCGIIQADASSLMNFARGDVWPYGARNALTATSNPAATVYNMNTDGSYNMNKSVTAITRNTDGTISFNFSVDGPTGIDNVIVDPDESADRRIYSVDGRYLGTDETKLGKGLYIRDGKKFIKR</sequence>
<dbReference type="GO" id="GO:0008237">
    <property type="term" value="F:metallopeptidase activity"/>
    <property type="evidence" value="ECO:0007669"/>
    <property type="project" value="UniProtKB-KW"/>
</dbReference>
<keyword evidence="3" id="KW-0645">Protease</keyword>
<dbReference type="PANTHER" id="PTHR41775">
    <property type="entry name" value="SECRETED PROTEIN-RELATED"/>
    <property type="match status" value="1"/>
</dbReference>
<dbReference type="Pfam" id="PF05547">
    <property type="entry name" value="Peptidase_M6"/>
    <property type="match status" value="1"/>
</dbReference>
<evidence type="ECO:0000313" key="4">
    <source>
        <dbReference type="Proteomes" id="UP000706891"/>
    </source>
</evidence>
<accession>A0A938WTB5</accession>
<dbReference type="PANTHER" id="PTHR41775:SF1">
    <property type="entry name" value="PEPTIDASE M6-LIKE DOMAIN-CONTAINING PROTEIN"/>
    <property type="match status" value="1"/>
</dbReference>
<dbReference type="AlphaFoldDB" id="A0A938WTB5"/>
<keyword evidence="3" id="KW-0378">Hydrolase</keyword>
<dbReference type="NCBIfam" id="TIGR03296">
    <property type="entry name" value="M6dom_TIGR03296"/>
    <property type="match status" value="1"/>
</dbReference>
<keyword evidence="3" id="KW-0482">Metalloprotease</keyword>
<dbReference type="Proteomes" id="UP000706891">
    <property type="component" value="Unassembled WGS sequence"/>
</dbReference>
<reference evidence="3" key="2">
    <citation type="journal article" date="2021" name="Sci. Rep.">
        <title>The distribution of antibiotic resistance genes in chicken gut microbiota commensals.</title>
        <authorList>
            <person name="Juricova H."/>
            <person name="Matiasovicova J."/>
            <person name="Kubasova T."/>
            <person name="Cejkova D."/>
            <person name="Rychlik I."/>
        </authorList>
    </citation>
    <scope>NUCLEOTIDE SEQUENCE</scope>
    <source>
        <strain evidence="3">An824</strain>
    </source>
</reference>
<organism evidence="3 4">
    <name type="scientific">Marseilla massiliensis</name>
    <dbReference type="NCBI Taxonomy" id="1841864"/>
    <lineage>
        <taxon>Bacteria</taxon>
        <taxon>Pseudomonadati</taxon>
        <taxon>Bacteroidota</taxon>
        <taxon>Bacteroidia</taxon>
        <taxon>Bacteroidales</taxon>
        <taxon>Prevotellaceae</taxon>
        <taxon>Marseilla</taxon>
    </lineage>
</organism>
<dbReference type="PROSITE" id="PS51257">
    <property type="entry name" value="PROKAR_LIPOPROTEIN"/>
    <property type="match status" value="1"/>
</dbReference>
<protein>
    <submittedName>
        <fullName evidence="3">M6 family metalloprotease domain-containing protein</fullName>
    </submittedName>
</protein>
<evidence type="ECO:0000313" key="3">
    <source>
        <dbReference type="EMBL" id="MBM6673973.1"/>
    </source>
</evidence>
<gene>
    <name evidence="3" type="ORF">H6A34_08810</name>
</gene>
<comment type="caution">
    <text evidence="3">The sequence shown here is derived from an EMBL/GenBank/DDBJ whole genome shotgun (WGS) entry which is preliminary data.</text>
</comment>
<feature type="domain" description="Peptidase M6-like" evidence="2">
    <location>
        <begin position="132"/>
        <end position="344"/>
    </location>
</feature>
<evidence type="ECO:0000256" key="1">
    <source>
        <dbReference type="SAM" id="SignalP"/>
    </source>
</evidence>
<evidence type="ECO:0000259" key="2">
    <source>
        <dbReference type="Pfam" id="PF05547"/>
    </source>
</evidence>
<dbReference type="SUPFAM" id="SSF55486">
    <property type="entry name" value="Metalloproteases ('zincins'), catalytic domain"/>
    <property type="match status" value="1"/>
</dbReference>
<dbReference type="RefSeq" id="WP_205104973.1">
    <property type="nucleotide sequence ID" value="NZ_JACJJG010000045.1"/>
</dbReference>
<keyword evidence="4" id="KW-1185">Reference proteome</keyword>
<feature type="signal peptide" evidence="1">
    <location>
        <begin position="1"/>
        <end position="22"/>
    </location>
</feature>
<reference evidence="3" key="1">
    <citation type="submission" date="2020-08" db="EMBL/GenBank/DDBJ databases">
        <authorList>
            <person name="Cejkova D."/>
            <person name="Kubasova T."/>
            <person name="Jahodarova E."/>
            <person name="Rychlik I."/>
        </authorList>
    </citation>
    <scope>NUCLEOTIDE SEQUENCE</scope>
    <source>
        <strain evidence="3">An824</strain>
    </source>
</reference>
<keyword evidence="1" id="KW-0732">Signal</keyword>
<dbReference type="InterPro" id="IPR008757">
    <property type="entry name" value="Peptidase_M6-like_domain"/>
</dbReference>
<name>A0A938WTB5_9BACT</name>
<proteinExistence type="predicted"/>
<feature type="chain" id="PRO_5038041505" evidence="1">
    <location>
        <begin position="23"/>
        <end position="575"/>
    </location>
</feature>
<dbReference type="GO" id="GO:0006508">
    <property type="term" value="P:proteolysis"/>
    <property type="evidence" value="ECO:0007669"/>
    <property type="project" value="InterPro"/>
</dbReference>
<dbReference type="EMBL" id="JACJJG010000045">
    <property type="protein sequence ID" value="MBM6673973.1"/>
    <property type="molecule type" value="Genomic_DNA"/>
</dbReference>